<evidence type="ECO:0000313" key="3">
    <source>
        <dbReference type="Proteomes" id="UP001199916"/>
    </source>
</evidence>
<name>A0ABS8YNU0_9BACL</name>
<evidence type="ECO:0000313" key="2">
    <source>
        <dbReference type="EMBL" id="MCE5173488.1"/>
    </source>
</evidence>
<sequence>MHTQKGRPSRIKGWMMTLGGLLVVQIFFIVCEMNSWSQFREFKPGTLMGEIVHSTLFTEWFTPYNIPEFNVFTAFFAVTLLPSALIDAIKDIFLRK</sequence>
<organism evidence="2 3">
    <name type="scientific">Paenibacillus profundus</name>
    <dbReference type="NCBI Taxonomy" id="1173085"/>
    <lineage>
        <taxon>Bacteria</taxon>
        <taxon>Bacillati</taxon>
        <taxon>Bacillota</taxon>
        <taxon>Bacilli</taxon>
        <taxon>Bacillales</taxon>
        <taxon>Paenibacillaceae</taxon>
        <taxon>Paenibacillus</taxon>
    </lineage>
</organism>
<dbReference type="Proteomes" id="UP001199916">
    <property type="component" value="Unassembled WGS sequence"/>
</dbReference>
<reference evidence="2 3" key="1">
    <citation type="submission" date="2021-11" db="EMBL/GenBank/DDBJ databases">
        <title>Draft genome sequence of Paenibacillus profundus YoMME, a new Gram-positive bacteria with exoelectrogenic properties.</title>
        <authorList>
            <person name="Hubenova Y."/>
            <person name="Hubenova E."/>
            <person name="Manasiev Y."/>
            <person name="Peykov S."/>
            <person name="Mitov M."/>
        </authorList>
    </citation>
    <scope>NUCLEOTIDE SEQUENCE [LARGE SCALE GENOMIC DNA]</scope>
    <source>
        <strain evidence="2 3">YoMME</strain>
    </source>
</reference>
<dbReference type="InterPro" id="IPR025627">
    <property type="entry name" value="YfzA"/>
</dbReference>
<comment type="caution">
    <text evidence="2">The sequence shown here is derived from an EMBL/GenBank/DDBJ whole genome shotgun (WGS) entry which is preliminary data.</text>
</comment>
<keyword evidence="3" id="KW-1185">Reference proteome</keyword>
<feature type="transmembrane region" description="Helical" evidence="1">
    <location>
        <begin position="12"/>
        <end position="30"/>
    </location>
</feature>
<dbReference type="Pfam" id="PF14118">
    <property type="entry name" value="YfzA"/>
    <property type="match status" value="1"/>
</dbReference>
<dbReference type="EMBL" id="JAJNBZ010000054">
    <property type="protein sequence ID" value="MCE5173488.1"/>
    <property type="molecule type" value="Genomic_DNA"/>
</dbReference>
<keyword evidence="1" id="KW-1133">Transmembrane helix</keyword>
<keyword evidence="1" id="KW-0812">Transmembrane</keyword>
<gene>
    <name evidence="2" type="ORF">LQV63_30080</name>
</gene>
<feature type="transmembrane region" description="Helical" evidence="1">
    <location>
        <begin position="69"/>
        <end position="89"/>
    </location>
</feature>
<protein>
    <submittedName>
        <fullName evidence="2">YfzA family protein</fullName>
    </submittedName>
</protein>
<evidence type="ECO:0000256" key="1">
    <source>
        <dbReference type="SAM" id="Phobius"/>
    </source>
</evidence>
<keyword evidence="1" id="KW-0472">Membrane</keyword>
<dbReference type="RefSeq" id="WP_233699420.1">
    <property type="nucleotide sequence ID" value="NZ_JAJNBZ010000054.1"/>
</dbReference>
<proteinExistence type="predicted"/>
<accession>A0ABS8YNU0</accession>